<dbReference type="CDD" id="cd04859">
    <property type="entry name" value="Prim_Pol"/>
    <property type="match status" value="1"/>
</dbReference>
<evidence type="ECO:0000313" key="4">
    <source>
        <dbReference type="Proteomes" id="UP000483004"/>
    </source>
</evidence>
<reference evidence="3 4" key="1">
    <citation type="submission" date="2019-09" db="EMBL/GenBank/DDBJ databases">
        <title>Actinomadura physcomitrii sp. nov., a novel actinomycete isolated from moss [Physcomitrium sphaericum (Ludw) Fuernr].</title>
        <authorList>
            <person name="Liu C."/>
            <person name="Zhuang X."/>
        </authorList>
    </citation>
    <scope>NUCLEOTIDE SEQUENCE [LARGE SCALE GENOMIC DNA]</scope>
    <source>
        <strain evidence="3 4">CYP1-1B</strain>
    </source>
</reference>
<dbReference type="Proteomes" id="UP000483004">
    <property type="component" value="Unassembled WGS sequence"/>
</dbReference>
<name>A0A6L3VK92_9ACTN</name>
<dbReference type="InterPro" id="IPR015330">
    <property type="entry name" value="DNA_primase/pol_bifunc_N"/>
</dbReference>
<organism evidence="3 4">
    <name type="scientific">Actinomadura montaniterrae</name>
    <dbReference type="NCBI Taxonomy" id="1803903"/>
    <lineage>
        <taxon>Bacteria</taxon>
        <taxon>Bacillati</taxon>
        <taxon>Actinomycetota</taxon>
        <taxon>Actinomycetes</taxon>
        <taxon>Streptosporangiales</taxon>
        <taxon>Thermomonosporaceae</taxon>
        <taxon>Actinomadura</taxon>
    </lineage>
</organism>
<protein>
    <submittedName>
        <fullName evidence="3">Bifunctional DNA primase/polymerase</fullName>
    </submittedName>
</protein>
<evidence type="ECO:0000259" key="2">
    <source>
        <dbReference type="SMART" id="SM00943"/>
    </source>
</evidence>
<comment type="caution">
    <text evidence="3">The sequence shown here is derived from an EMBL/GenBank/DDBJ whole genome shotgun (WGS) entry which is preliminary data.</text>
</comment>
<keyword evidence="4" id="KW-1185">Reference proteome</keyword>
<dbReference type="Pfam" id="PF09250">
    <property type="entry name" value="Prim-Pol"/>
    <property type="match status" value="1"/>
</dbReference>
<dbReference type="SUPFAM" id="SSF56747">
    <property type="entry name" value="Prim-pol domain"/>
    <property type="match status" value="1"/>
</dbReference>
<dbReference type="OrthoDB" id="3218228at2"/>
<accession>A0A6L3VK92</accession>
<sequence>MTGPAPSPPAATVLARYALAAAARGWHVFPLAIGDKVPPRGLRWKHVATTDPAAIRRMWAHRPYNIGIACGPSALLVIDLDVPKPGERPPGRWAVPGVNDGADVFALVCEQAGEAMPLETFQVRTRRGGFHLYFTAPDDIRLTNTGGEHGNGLGWKVDTRGDGGYVVGPGSFVNLPDGTGTYEPIHTIAPAPLPGWLAERLQPTPLPPQEPVTMRLATGNRGAYLDKAVNASLHALAAASQGRRNATLYGAAVALGQLVAGGALDAEDTERLLLAAALRTGLPETGSRRTIRSGFRAGANRPRKVPA</sequence>
<proteinExistence type="predicted"/>
<feature type="domain" description="DNA primase/polymerase bifunctional N-terminal" evidence="2">
    <location>
        <begin position="18"/>
        <end position="197"/>
    </location>
</feature>
<feature type="region of interest" description="Disordered" evidence="1">
    <location>
        <begin position="286"/>
        <end position="307"/>
    </location>
</feature>
<dbReference type="EMBL" id="WBMR01000210">
    <property type="protein sequence ID" value="KAB2365211.1"/>
    <property type="molecule type" value="Genomic_DNA"/>
</dbReference>
<evidence type="ECO:0000256" key="1">
    <source>
        <dbReference type="SAM" id="MobiDB-lite"/>
    </source>
</evidence>
<dbReference type="SMART" id="SM00943">
    <property type="entry name" value="Prim-Pol"/>
    <property type="match status" value="1"/>
</dbReference>
<gene>
    <name evidence="3" type="ORF">F9B16_40940</name>
</gene>
<evidence type="ECO:0000313" key="3">
    <source>
        <dbReference type="EMBL" id="KAB2365211.1"/>
    </source>
</evidence>
<dbReference type="RefSeq" id="WP_151545652.1">
    <property type="nucleotide sequence ID" value="NZ_WBMR01000210.1"/>
</dbReference>
<dbReference type="AlphaFoldDB" id="A0A6L3VK92"/>